<dbReference type="CDD" id="cd01450">
    <property type="entry name" value="vWFA_subfamily_ECM"/>
    <property type="match status" value="1"/>
</dbReference>
<evidence type="ECO:0000256" key="7">
    <source>
        <dbReference type="SAM" id="SignalP"/>
    </source>
</evidence>
<evidence type="ECO:0000313" key="10">
    <source>
        <dbReference type="Proteomes" id="UP001634394"/>
    </source>
</evidence>
<evidence type="ECO:0000256" key="3">
    <source>
        <dbReference type="ARBA" id="ARBA00022729"/>
    </source>
</evidence>
<dbReference type="CDD" id="cd01472">
    <property type="entry name" value="vWA_collagen"/>
    <property type="match status" value="1"/>
</dbReference>
<dbReference type="SMART" id="SM00327">
    <property type="entry name" value="VWA"/>
    <property type="match status" value="3"/>
</dbReference>
<dbReference type="PANTHER" id="PTHR24020">
    <property type="entry name" value="COLLAGEN ALPHA"/>
    <property type="match status" value="1"/>
</dbReference>
<accession>A0ABD3XTU8</accession>
<evidence type="ECO:0000256" key="6">
    <source>
        <dbReference type="SAM" id="MobiDB-lite"/>
    </source>
</evidence>
<dbReference type="InterPro" id="IPR036465">
    <property type="entry name" value="vWFA_dom_sf"/>
</dbReference>
<gene>
    <name evidence="9" type="ORF">ACJMK2_001973</name>
</gene>
<dbReference type="Gene3D" id="3.40.50.410">
    <property type="entry name" value="von Willebrand factor, type A domain"/>
    <property type="match status" value="3"/>
</dbReference>
<keyword evidence="2" id="KW-0964">Secreted</keyword>
<dbReference type="SUPFAM" id="SSF53300">
    <property type="entry name" value="vWA-like"/>
    <property type="match status" value="3"/>
</dbReference>
<organism evidence="9 10">
    <name type="scientific">Sinanodonta woodiana</name>
    <name type="common">Chinese pond mussel</name>
    <name type="synonym">Anodonta woodiana</name>
    <dbReference type="NCBI Taxonomy" id="1069815"/>
    <lineage>
        <taxon>Eukaryota</taxon>
        <taxon>Metazoa</taxon>
        <taxon>Spiralia</taxon>
        <taxon>Lophotrochozoa</taxon>
        <taxon>Mollusca</taxon>
        <taxon>Bivalvia</taxon>
        <taxon>Autobranchia</taxon>
        <taxon>Heteroconchia</taxon>
        <taxon>Palaeoheterodonta</taxon>
        <taxon>Unionida</taxon>
        <taxon>Unionoidea</taxon>
        <taxon>Unionidae</taxon>
        <taxon>Unioninae</taxon>
        <taxon>Sinanodonta</taxon>
    </lineage>
</organism>
<evidence type="ECO:0000256" key="5">
    <source>
        <dbReference type="ARBA" id="ARBA00023180"/>
    </source>
</evidence>
<dbReference type="Pfam" id="PF00092">
    <property type="entry name" value="VWA"/>
    <property type="match status" value="3"/>
</dbReference>
<evidence type="ECO:0000259" key="8">
    <source>
        <dbReference type="PROSITE" id="PS50234"/>
    </source>
</evidence>
<feature type="signal peptide" evidence="7">
    <location>
        <begin position="1"/>
        <end position="18"/>
    </location>
</feature>
<evidence type="ECO:0000313" key="9">
    <source>
        <dbReference type="EMBL" id="KAL3889637.1"/>
    </source>
</evidence>
<dbReference type="EMBL" id="JBJQND010000001">
    <property type="protein sequence ID" value="KAL3889637.1"/>
    <property type="molecule type" value="Genomic_DNA"/>
</dbReference>
<feature type="domain" description="VWFA" evidence="8">
    <location>
        <begin position="217"/>
        <end position="388"/>
    </location>
</feature>
<reference evidence="9 10" key="1">
    <citation type="submission" date="2024-11" db="EMBL/GenBank/DDBJ databases">
        <title>Chromosome-level genome assembly of the freshwater bivalve Anodonta woodiana.</title>
        <authorList>
            <person name="Chen X."/>
        </authorList>
    </citation>
    <scope>NUCLEOTIDE SEQUENCE [LARGE SCALE GENOMIC DNA]</scope>
    <source>
        <strain evidence="9">MN2024</strain>
        <tissue evidence="9">Gills</tissue>
    </source>
</reference>
<keyword evidence="4" id="KW-0677">Repeat</keyword>
<proteinExistence type="predicted"/>
<protein>
    <recommendedName>
        <fullName evidence="8">VWFA domain-containing protein</fullName>
    </recommendedName>
</protein>
<dbReference type="InterPro" id="IPR050525">
    <property type="entry name" value="ECM_Assembly_Org"/>
</dbReference>
<keyword evidence="10" id="KW-1185">Reference proteome</keyword>
<feature type="region of interest" description="Disordered" evidence="6">
    <location>
        <begin position="404"/>
        <end position="428"/>
    </location>
</feature>
<dbReference type="Proteomes" id="UP001634394">
    <property type="component" value="Unassembled WGS sequence"/>
</dbReference>
<dbReference type="PANTHER" id="PTHR24020:SF20">
    <property type="entry name" value="PH DOMAIN-CONTAINING PROTEIN"/>
    <property type="match status" value="1"/>
</dbReference>
<evidence type="ECO:0000256" key="4">
    <source>
        <dbReference type="ARBA" id="ARBA00022737"/>
    </source>
</evidence>
<feature type="chain" id="PRO_5044828694" description="VWFA domain-containing protein" evidence="7">
    <location>
        <begin position="19"/>
        <end position="619"/>
    </location>
</feature>
<feature type="domain" description="VWFA" evidence="8">
    <location>
        <begin position="29"/>
        <end position="203"/>
    </location>
</feature>
<dbReference type="AlphaFoldDB" id="A0ABD3XTU8"/>
<keyword evidence="3 7" id="KW-0732">Signal</keyword>
<name>A0ABD3XTU8_SINWO</name>
<sequence>MLRLAIVLVVIGYHGNNALTRVCPYKPADIVFVVDGSGSERLANFQKQLAFIQNFTGQFEIGKNQTQVSLVTFSTDVTNEFSLNTYSNKADVLNAIGRAHYPNGETYTHLALDYVRQQSLTHHSGSRNGVNKIVIVLTDGKSNEGALTAQAAALLKLKRDVTVIAIGIGSEVDPTELAAIASNKNHTFTVASFDLLQTIHQDLTDTTCHTCGQGPADIFFLLDSSGSEGTVNFRKQLEFANTVANEFDFGPDSTQIGLATFGTGATLEIPINRYHTKEEFMQNVLRVPFRDGESNLHLGLDLARTQLSDSFLPVKSHRFAIILTDGRSLEHERTVQEAKRLHMAGVETFVIGIGSDVDESELLDVASDRNHLFRVNSFLQLDTIHQQVVDRICAEKTVFPTTTPLPTTTHTTTHKPTSPTTIGTTTTTKPACGPKVADILFILDSSDSEGPENFKKILDFVYNFARQFAIGVNNVLFSLITYSSDVNVRFHFNTYTSRNSVLNAILNTSYIGLGTNTSDALNVARTVMFKPEHGSRPNATNIAIVITDGRSRNPNATVTEAALLKKTADVFSIGIGPDVDQHELNAIASKPANVMQVNSFELLHTIQEKITEAACSGRT</sequence>
<evidence type="ECO:0000256" key="2">
    <source>
        <dbReference type="ARBA" id="ARBA00022525"/>
    </source>
</evidence>
<dbReference type="GO" id="GO:0005576">
    <property type="term" value="C:extracellular region"/>
    <property type="evidence" value="ECO:0007669"/>
    <property type="project" value="UniProtKB-SubCell"/>
</dbReference>
<feature type="domain" description="VWFA" evidence="8">
    <location>
        <begin position="438"/>
        <end position="610"/>
    </location>
</feature>
<evidence type="ECO:0000256" key="1">
    <source>
        <dbReference type="ARBA" id="ARBA00004613"/>
    </source>
</evidence>
<dbReference type="PRINTS" id="PR00453">
    <property type="entry name" value="VWFADOMAIN"/>
</dbReference>
<dbReference type="FunFam" id="3.40.50.410:FF:000004">
    <property type="entry name" value="collagen alpha-6(VI) chain"/>
    <property type="match status" value="1"/>
</dbReference>
<dbReference type="PROSITE" id="PS50234">
    <property type="entry name" value="VWFA"/>
    <property type="match status" value="3"/>
</dbReference>
<comment type="caution">
    <text evidence="9">The sequence shown here is derived from an EMBL/GenBank/DDBJ whole genome shotgun (WGS) entry which is preliminary data.</text>
</comment>
<dbReference type="InterPro" id="IPR002035">
    <property type="entry name" value="VWF_A"/>
</dbReference>
<keyword evidence="5" id="KW-0325">Glycoprotein</keyword>
<comment type="subcellular location">
    <subcellularLocation>
        <location evidence="1">Secreted</location>
    </subcellularLocation>
</comment>